<reference evidence="3" key="1">
    <citation type="journal article" date="2019" name="Int. J. Syst. Evol. Microbiol.">
        <title>The Global Catalogue of Microorganisms (GCM) 10K type strain sequencing project: providing services to taxonomists for standard genome sequencing and annotation.</title>
        <authorList>
            <consortium name="The Broad Institute Genomics Platform"/>
            <consortium name="The Broad Institute Genome Sequencing Center for Infectious Disease"/>
            <person name="Wu L."/>
            <person name="Ma J."/>
        </authorList>
    </citation>
    <scope>NUCLEOTIDE SEQUENCE [LARGE SCALE GENOMIC DNA]</scope>
    <source>
        <strain evidence="3">JCM 17805</strain>
    </source>
</reference>
<comment type="caution">
    <text evidence="2">The sequence shown here is derived from an EMBL/GenBank/DDBJ whole genome shotgun (WGS) entry which is preliminary data.</text>
</comment>
<keyword evidence="3" id="KW-1185">Reference proteome</keyword>
<feature type="compositionally biased region" description="Basic and acidic residues" evidence="1">
    <location>
        <begin position="59"/>
        <end position="72"/>
    </location>
</feature>
<evidence type="ECO:0000256" key="1">
    <source>
        <dbReference type="SAM" id="MobiDB-lite"/>
    </source>
</evidence>
<gene>
    <name evidence="2" type="ORF">GCM10023116_25140</name>
</gene>
<protein>
    <submittedName>
        <fullName evidence="2">Uncharacterized protein</fullName>
    </submittedName>
</protein>
<dbReference type="EMBL" id="BAABFL010000376">
    <property type="protein sequence ID" value="GAA4650231.1"/>
    <property type="molecule type" value="Genomic_DNA"/>
</dbReference>
<feature type="region of interest" description="Disordered" evidence="1">
    <location>
        <begin position="50"/>
        <end position="72"/>
    </location>
</feature>
<organism evidence="2 3">
    <name type="scientific">Kistimonas scapharcae</name>
    <dbReference type="NCBI Taxonomy" id="1036133"/>
    <lineage>
        <taxon>Bacteria</taxon>
        <taxon>Pseudomonadati</taxon>
        <taxon>Pseudomonadota</taxon>
        <taxon>Gammaproteobacteria</taxon>
        <taxon>Oceanospirillales</taxon>
        <taxon>Endozoicomonadaceae</taxon>
        <taxon>Kistimonas</taxon>
    </lineage>
</organism>
<sequence length="415" mass="47622">MCEQSRDYFSSNAKFEGIQFRRRVAEIVSEFNDFIKKELGPKINELVLKRPAQGGGAESSEKEDVVPDADSKEKPGFSVCLSEEESAALFPEWSLFSHEKLFLKSVTEFSEMMSQSVDDLQNLLYKSIFIQVLKKARQDPAQREVNIAYQVRCDLEDDGIESAFDSGIKQFDQRFEATVMATNYDKTPQDLGSRFSCLNNHVFRYINYLMKVELYECVERFNTLLECFGAIDQQDVGYFMGSAVTAYLNGGEDYLRWGMGILDIKDFKKEVDDEGDDYDMVLVEEITKRFSHAQRICRFFSNVSHEKSVFLSNLSLYSQEFNEDVSRVTISSFMRDVVKKEHGCYRLSDPDCVCAEPLGASYQKKLFCSGLIQAIRLSVEENEPVQAFVFLMLSHGYDDFLDMISGFVEFCERQG</sequence>
<dbReference type="Proteomes" id="UP001500604">
    <property type="component" value="Unassembled WGS sequence"/>
</dbReference>
<evidence type="ECO:0000313" key="2">
    <source>
        <dbReference type="EMBL" id="GAA4650231.1"/>
    </source>
</evidence>
<accession>A0ABP8V2R3</accession>
<proteinExistence type="predicted"/>
<evidence type="ECO:0000313" key="3">
    <source>
        <dbReference type="Proteomes" id="UP001500604"/>
    </source>
</evidence>
<name>A0ABP8V2R3_9GAMM</name>